<accession>A0ABM1XWW5</accession>
<keyword evidence="7" id="KW-1185">Reference proteome</keyword>
<reference evidence="7" key="1">
    <citation type="journal article" date="2015" name="Proc. Natl. Acad. Sci. U.S.A.">
        <title>Genome sequence of the Asian Tiger mosquito, Aedes albopictus, reveals insights into its biology, genetics, and evolution.</title>
        <authorList>
            <person name="Chen X.G."/>
            <person name="Jiang X."/>
            <person name="Gu J."/>
            <person name="Xu M."/>
            <person name="Wu Y."/>
            <person name="Deng Y."/>
            <person name="Zhang C."/>
            <person name="Bonizzoni M."/>
            <person name="Dermauw W."/>
            <person name="Vontas J."/>
            <person name="Armbruster P."/>
            <person name="Huang X."/>
            <person name="Yang Y."/>
            <person name="Zhang H."/>
            <person name="He W."/>
            <person name="Peng H."/>
            <person name="Liu Y."/>
            <person name="Wu K."/>
            <person name="Chen J."/>
            <person name="Lirakis M."/>
            <person name="Topalis P."/>
            <person name="Van Leeuwen T."/>
            <person name="Hall A.B."/>
            <person name="Jiang X."/>
            <person name="Thorpe C."/>
            <person name="Mueller R.L."/>
            <person name="Sun C."/>
            <person name="Waterhouse R.M."/>
            <person name="Yan G."/>
            <person name="Tu Z.J."/>
            <person name="Fang X."/>
            <person name="James A.A."/>
        </authorList>
    </citation>
    <scope>NUCLEOTIDE SEQUENCE [LARGE SCALE GENOMIC DNA]</scope>
    <source>
        <strain evidence="7">Foshan</strain>
    </source>
</reference>
<dbReference type="Pfam" id="PF05225">
    <property type="entry name" value="HTH_psq"/>
    <property type="match status" value="1"/>
</dbReference>
<evidence type="ECO:0000256" key="3">
    <source>
        <dbReference type="ARBA" id="ARBA00023242"/>
    </source>
</evidence>
<evidence type="ECO:0000256" key="2">
    <source>
        <dbReference type="ARBA" id="ARBA00023125"/>
    </source>
</evidence>
<dbReference type="GeneID" id="109424601"/>
<dbReference type="PANTHER" id="PTHR19303:SF74">
    <property type="entry name" value="POGO TRANSPOSABLE ELEMENT WITH KRAB DOMAIN"/>
    <property type="match status" value="1"/>
</dbReference>
<protein>
    <recommendedName>
        <fullName evidence="5">HTH CENPB-type domain-containing protein</fullName>
    </recommendedName>
</protein>
<evidence type="ECO:0000313" key="6">
    <source>
        <dbReference type="EnsemblMetazoa" id="AALFPA23_003628.P4099"/>
    </source>
</evidence>
<dbReference type="Gene3D" id="1.10.10.60">
    <property type="entry name" value="Homeodomain-like"/>
    <property type="match status" value="1"/>
</dbReference>
<feature type="region of interest" description="Disordered" evidence="4">
    <location>
        <begin position="772"/>
        <end position="803"/>
    </location>
</feature>
<dbReference type="PANTHER" id="PTHR19303">
    <property type="entry name" value="TRANSPOSON"/>
    <property type="match status" value="1"/>
</dbReference>
<dbReference type="Pfam" id="PF03184">
    <property type="entry name" value="DDE_1"/>
    <property type="match status" value="1"/>
</dbReference>
<dbReference type="Pfam" id="PF03221">
    <property type="entry name" value="HTH_Tnp_Tc5"/>
    <property type="match status" value="1"/>
</dbReference>
<dbReference type="EnsemblMetazoa" id="AALFPA23_003628.R4099">
    <property type="protein sequence ID" value="AALFPA23_003628.P4099"/>
    <property type="gene ID" value="AALFPA23_003628"/>
</dbReference>
<dbReference type="InterPro" id="IPR007889">
    <property type="entry name" value="HTH_Psq"/>
</dbReference>
<feature type="compositionally biased region" description="Polar residues" evidence="4">
    <location>
        <begin position="91"/>
        <end position="111"/>
    </location>
</feature>
<dbReference type="PROSITE" id="PS51253">
    <property type="entry name" value="HTH_CENPB"/>
    <property type="match status" value="1"/>
</dbReference>
<keyword evidence="3" id="KW-0539">Nucleus</keyword>
<organism evidence="6 7">
    <name type="scientific">Aedes albopictus</name>
    <name type="common">Asian tiger mosquito</name>
    <name type="synonym">Stegomyia albopicta</name>
    <dbReference type="NCBI Taxonomy" id="7160"/>
    <lineage>
        <taxon>Eukaryota</taxon>
        <taxon>Metazoa</taxon>
        <taxon>Ecdysozoa</taxon>
        <taxon>Arthropoda</taxon>
        <taxon>Hexapoda</taxon>
        <taxon>Insecta</taxon>
        <taxon>Pterygota</taxon>
        <taxon>Neoptera</taxon>
        <taxon>Endopterygota</taxon>
        <taxon>Diptera</taxon>
        <taxon>Nematocera</taxon>
        <taxon>Culicoidea</taxon>
        <taxon>Culicidae</taxon>
        <taxon>Culicinae</taxon>
        <taxon>Aedini</taxon>
        <taxon>Aedes</taxon>
        <taxon>Stegomyia</taxon>
    </lineage>
</organism>
<dbReference type="Proteomes" id="UP000069940">
    <property type="component" value="Unassembled WGS sequence"/>
</dbReference>
<dbReference type="InterPro" id="IPR036397">
    <property type="entry name" value="RNaseH_sf"/>
</dbReference>
<evidence type="ECO:0000256" key="4">
    <source>
        <dbReference type="SAM" id="MobiDB-lite"/>
    </source>
</evidence>
<reference evidence="6" key="2">
    <citation type="submission" date="2025-05" db="UniProtKB">
        <authorList>
            <consortium name="EnsemblMetazoa"/>
        </authorList>
    </citation>
    <scope>IDENTIFICATION</scope>
    <source>
        <strain evidence="6">Foshan</strain>
    </source>
</reference>
<name>A0ABM1XWW5_AEDAL</name>
<evidence type="ECO:0000313" key="7">
    <source>
        <dbReference type="Proteomes" id="UP000069940"/>
    </source>
</evidence>
<dbReference type="SUPFAM" id="SSF46689">
    <property type="entry name" value="Homeodomain-like"/>
    <property type="match status" value="1"/>
</dbReference>
<comment type="subcellular location">
    <subcellularLocation>
        <location evidence="1">Nucleus</location>
    </subcellularLocation>
</comment>
<dbReference type="InterPro" id="IPR004875">
    <property type="entry name" value="DDE_SF_endonuclease_dom"/>
</dbReference>
<evidence type="ECO:0000259" key="5">
    <source>
        <dbReference type="PROSITE" id="PS51253"/>
    </source>
</evidence>
<dbReference type="RefSeq" id="XP_062711610.1">
    <property type="nucleotide sequence ID" value="XM_062855626.1"/>
</dbReference>
<dbReference type="InterPro" id="IPR009057">
    <property type="entry name" value="Homeodomain-like_sf"/>
</dbReference>
<feature type="compositionally biased region" description="Basic and acidic residues" evidence="4">
    <location>
        <begin position="772"/>
        <end position="796"/>
    </location>
</feature>
<evidence type="ECO:0000256" key="1">
    <source>
        <dbReference type="ARBA" id="ARBA00004123"/>
    </source>
</evidence>
<keyword evidence="2" id="KW-0238">DNA-binding</keyword>
<sequence>METGEENDISVKRGWSYDGLWNLPIQNALIQPPDQLQMVTVEESDFPENRDWNCDGQRNPHIRAAPILSGHQMQTVPDQPLDLCMDRSDQKSSGLTTASPKELTPTPSVVSSKKARKPYKRSYQACSLETAMDNIQGRAMPFSTASKKYGVPRSTLQYRMSWKYKNKGSRGPYTVLSTDEEEHIVKWLKDMDRKGYPITQKSLQYKVCNYLKTNPRPNPFKDNIPGKSWFKLFMNRHPDLSIRTPEAVTAASANVTEKDIRNWFRNVYSYLVDNNLDHILHDPSRILNGDETGLSLNPIPKHVIASKGKKDVSYIETVNSKDNVTVMFSFAADGTVFPPDVIPKLKRLSREILVSFPGDWGLGTSENGWMDSVNFVKYIRSVLYPTLKKRGTKFPVLYFVDGHRSHTSLEAAEACQKLGIIMIALYPNATRILQPADVSMFRPLKANWEQITEAWRVDHPSQQLTLTKFAPLLKDAMEKSFTLKTIVNGFTVCGLYPFDANAVNYDKCLGKSAEKQSNGLQENTDNTSFAENSTLPVLLTNGTNDKENEGMAEDSFKRTIAVQEDVLTKAIEMIGTSKISLYLTEDPLNLSHEDRALSYIYKNILAMSDPSRTLLSASSFDQSTDIIQNLNDVSSYDEESPLIDLQEESITFDHSGEDLQSSSLLEDNTFDHFEVIDIFEESDETVHVGDENLKDVESPVVFRDSTNTIKDTRKVEEFFTSPPTPKRNPKHRNYQNRTHFVLTAAERLDEMRISEDKKLEAIEMKKKRAELREVRKKEKEQMAEERKEKKKQRELSKQVAAEL</sequence>
<feature type="domain" description="HTH CENPB-type" evidence="5">
    <location>
        <begin position="168"/>
        <end position="243"/>
    </location>
</feature>
<dbReference type="Gene3D" id="3.30.420.10">
    <property type="entry name" value="Ribonuclease H-like superfamily/Ribonuclease H"/>
    <property type="match status" value="1"/>
</dbReference>
<dbReference type="InterPro" id="IPR006600">
    <property type="entry name" value="HTH_CenpB_DNA-bd_dom"/>
</dbReference>
<proteinExistence type="predicted"/>
<feature type="region of interest" description="Disordered" evidence="4">
    <location>
        <begin position="84"/>
        <end position="116"/>
    </location>
</feature>
<dbReference type="InterPro" id="IPR050863">
    <property type="entry name" value="CenT-Element_Derived"/>
</dbReference>